<accession>A0ABP8V0I6</accession>
<name>A0ABP8V0I6_9GAMM</name>
<evidence type="ECO:0000313" key="3">
    <source>
        <dbReference type="EMBL" id="GAA4649708.1"/>
    </source>
</evidence>
<gene>
    <name evidence="3" type="ORF">GCM10023116_19870</name>
</gene>
<feature type="domain" description="TnsA endonuclease N-terminal" evidence="2">
    <location>
        <begin position="73"/>
        <end position="175"/>
    </location>
</feature>
<feature type="domain" description="TnsA endonuclease C-terminal" evidence="1">
    <location>
        <begin position="178"/>
        <end position="257"/>
    </location>
</feature>
<dbReference type="InterPro" id="IPR014832">
    <property type="entry name" value="TnsA_C"/>
</dbReference>
<dbReference type="InterPro" id="IPR011335">
    <property type="entry name" value="Restrct_endonuc-II-like"/>
</dbReference>
<dbReference type="Pfam" id="PF08722">
    <property type="entry name" value="Tn7_TnsA-like_N"/>
    <property type="match status" value="1"/>
</dbReference>
<protein>
    <submittedName>
        <fullName evidence="3">TnsA endonuclease N-terminal domain-containing protein</fullName>
    </submittedName>
</protein>
<dbReference type="CDD" id="cd22362">
    <property type="entry name" value="TnsA_endonuclease-like"/>
    <property type="match status" value="1"/>
</dbReference>
<sequence length="275" mass="32395">MQKKRRKVTEKDVERWIKEWLELVENGEYKPWLEVREVPSIGRSRKVKGIKTGHIHHFLSDLEYYIYLMLEYDSSVTAIYEQYPLLPRNDTIEIANMMGIRHPVYPQSSTPIVYSTDFVIEQRVASGEIIRKAITAKYSTNLATDKKETKRKLHLMEMERLAHAKNGIDLKCITEKAINKNMIYNLKWFIQDAALDNELVQFTKDWASLFKHQIMTKGEAKLSSILKEISEAMKITYENSVRLFRHNMWNQTLKTDISEKIELTNIIKASDYFII</sequence>
<comment type="caution">
    <text evidence="3">The sequence shown here is derived from an EMBL/GenBank/DDBJ whole genome shotgun (WGS) entry which is preliminary data.</text>
</comment>
<organism evidence="3 4">
    <name type="scientific">Kistimonas scapharcae</name>
    <dbReference type="NCBI Taxonomy" id="1036133"/>
    <lineage>
        <taxon>Bacteria</taxon>
        <taxon>Pseudomonadati</taxon>
        <taxon>Pseudomonadota</taxon>
        <taxon>Gammaproteobacteria</taxon>
        <taxon>Oceanospirillales</taxon>
        <taxon>Endozoicomonadaceae</taxon>
        <taxon>Kistimonas</taxon>
    </lineage>
</organism>
<dbReference type="InterPro" id="IPR014833">
    <property type="entry name" value="TnsA_N"/>
</dbReference>
<keyword evidence="3" id="KW-0378">Hydrolase</keyword>
<evidence type="ECO:0000313" key="4">
    <source>
        <dbReference type="Proteomes" id="UP001500604"/>
    </source>
</evidence>
<reference evidence="4" key="1">
    <citation type="journal article" date="2019" name="Int. J. Syst. Evol. Microbiol.">
        <title>The Global Catalogue of Microorganisms (GCM) 10K type strain sequencing project: providing services to taxonomists for standard genome sequencing and annotation.</title>
        <authorList>
            <consortium name="The Broad Institute Genomics Platform"/>
            <consortium name="The Broad Institute Genome Sequencing Center for Infectious Disease"/>
            <person name="Wu L."/>
            <person name="Ma J."/>
        </authorList>
    </citation>
    <scope>NUCLEOTIDE SEQUENCE [LARGE SCALE GENOMIC DNA]</scope>
    <source>
        <strain evidence="4">JCM 17805</strain>
    </source>
</reference>
<evidence type="ECO:0000259" key="2">
    <source>
        <dbReference type="Pfam" id="PF08722"/>
    </source>
</evidence>
<dbReference type="Proteomes" id="UP001500604">
    <property type="component" value="Unassembled WGS sequence"/>
</dbReference>
<evidence type="ECO:0000259" key="1">
    <source>
        <dbReference type="Pfam" id="PF08721"/>
    </source>
</evidence>
<dbReference type="Pfam" id="PF08721">
    <property type="entry name" value="Tn7_Tnp_TnsA_C"/>
    <property type="match status" value="1"/>
</dbReference>
<dbReference type="InterPro" id="IPR011856">
    <property type="entry name" value="tRNA_endonuc-like_dom_sf"/>
</dbReference>
<dbReference type="Gene3D" id="3.40.1350.10">
    <property type="match status" value="1"/>
</dbReference>
<dbReference type="SUPFAM" id="SSF52980">
    <property type="entry name" value="Restriction endonuclease-like"/>
    <property type="match status" value="1"/>
</dbReference>
<proteinExistence type="predicted"/>
<dbReference type="EMBL" id="BAABFL010000269">
    <property type="protein sequence ID" value="GAA4649708.1"/>
    <property type="molecule type" value="Genomic_DNA"/>
</dbReference>
<keyword evidence="4" id="KW-1185">Reference proteome</keyword>
<keyword evidence="3" id="KW-0255">Endonuclease</keyword>
<keyword evidence="3" id="KW-0540">Nuclease</keyword>
<dbReference type="GO" id="GO:0004519">
    <property type="term" value="F:endonuclease activity"/>
    <property type="evidence" value="ECO:0007669"/>
    <property type="project" value="UniProtKB-KW"/>
</dbReference>